<keyword evidence="13" id="KW-1185">Reference proteome</keyword>
<feature type="disulfide bond" evidence="7">
    <location>
        <begin position="648"/>
        <end position="663"/>
    </location>
</feature>
<dbReference type="CDD" id="cd00054">
    <property type="entry name" value="EGF_CA"/>
    <property type="match status" value="1"/>
</dbReference>
<dbReference type="Gene3D" id="4.10.400.10">
    <property type="entry name" value="Low-density Lipoprotein Receptor"/>
    <property type="match status" value="2"/>
</dbReference>
<dbReference type="PRINTS" id="PR00261">
    <property type="entry name" value="LDLRECEPTOR"/>
</dbReference>
<dbReference type="GO" id="GO:0016020">
    <property type="term" value="C:membrane"/>
    <property type="evidence" value="ECO:0007669"/>
    <property type="project" value="UniProtKB-SubCell"/>
</dbReference>
<dbReference type="Gene3D" id="2.10.25.10">
    <property type="entry name" value="Laminin"/>
    <property type="match status" value="1"/>
</dbReference>
<feature type="disulfide bond" evidence="6">
    <location>
        <begin position="994"/>
        <end position="1003"/>
    </location>
</feature>
<reference evidence="12" key="1">
    <citation type="submission" date="2021-02" db="EMBL/GenBank/DDBJ databases">
        <authorList>
            <person name="Nowell W R."/>
        </authorList>
    </citation>
    <scope>NUCLEOTIDE SEQUENCE</scope>
</reference>
<evidence type="ECO:0000256" key="2">
    <source>
        <dbReference type="ARBA" id="ARBA00022692"/>
    </source>
</evidence>
<feature type="domain" description="EGF-like" evidence="10">
    <location>
        <begin position="962"/>
        <end position="1004"/>
    </location>
</feature>
<dbReference type="InterPro" id="IPR000742">
    <property type="entry name" value="EGF"/>
</dbReference>
<protein>
    <submittedName>
        <fullName evidence="12">Uncharacterized protein</fullName>
    </submittedName>
</protein>
<evidence type="ECO:0000256" key="8">
    <source>
        <dbReference type="SAM" id="Phobius"/>
    </source>
</evidence>
<dbReference type="PROSITE" id="PS50026">
    <property type="entry name" value="EGF_3"/>
    <property type="match status" value="2"/>
</dbReference>
<accession>A0A813WMA6</accession>
<feature type="chain" id="PRO_5032695950" evidence="9">
    <location>
        <begin position="19"/>
        <end position="1539"/>
    </location>
</feature>
<name>A0A813WMA6_ADIRI</name>
<feature type="transmembrane region" description="Helical" evidence="8">
    <location>
        <begin position="1460"/>
        <end position="1479"/>
    </location>
</feature>
<comment type="caution">
    <text evidence="6">Lacks conserved residue(s) required for the propagation of feature annotation.</text>
</comment>
<gene>
    <name evidence="12" type="ORF">XAT740_LOCUS5716</name>
</gene>
<dbReference type="SUPFAM" id="SSF57424">
    <property type="entry name" value="LDL receptor-like module"/>
    <property type="match status" value="2"/>
</dbReference>
<dbReference type="InterPro" id="IPR036055">
    <property type="entry name" value="LDL_receptor-like_sf"/>
</dbReference>
<evidence type="ECO:0000259" key="10">
    <source>
        <dbReference type="PROSITE" id="PS50026"/>
    </source>
</evidence>
<keyword evidence="5 6" id="KW-1015">Disulfide bond</keyword>
<evidence type="ECO:0000256" key="7">
    <source>
        <dbReference type="PROSITE-ProRule" id="PRU00124"/>
    </source>
</evidence>
<dbReference type="EMBL" id="CAJNOR010000251">
    <property type="protein sequence ID" value="CAF0855714.1"/>
    <property type="molecule type" value="Genomic_DNA"/>
</dbReference>
<dbReference type="Proteomes" id="UP000663828">
    <property type="component" value="Unassembled WGS sequence"/>
</dbReference>
<keyword evidence="3 8" id="KW-1133">Transmembrane helix</keyword>
<feature type="signal peptide" evidence="9">
    <location>
        <begin position="1"/>
        <end position="18"/>
    </location>
</feature>
<feature type="transmembrane region" description="Helical" evidence="8">
    <location>
        <begin position="1232"/>
        <end position="1259"/>
    </location>
</feature>
<evidence type="ECO:0000256" key="3">
    <source>
        <dbReference type="ARBA" id="ARBA00022989"/>
    </source>
</evidence>
<dbReference type="PROSITE" id="PS00022">
    <property type="entry name" value="EGF_1"/>
    <property type="match status" value="4"/>
</dbReference>
<dbReference type="PROSITE" id="PS50068">
    <property type="entry name" value="LDLRA_2"/>
    <property type="match status" value="2"/>
</dbReference>
<organism evidence="12 13">
    <name type="scientific">Adineta ricciae</name>
    <name type="common">Rotifer</name>
    <dbReference type="NCBI Taxonomy" id="249248"/>
    <lineage>
        <taxon>Eukaryota</taxon>
        <taxon>Metazoa</taxon>
        <taxon>Spiralia</taxon>
        <taxon>Gnathifera</taxon>
        <taxon>Rotifera</taxon>
        <taxon>Eurotatoria</taxon>
        <taxon>Bdelloidea</taxon>
        <taxon>Adinetida</taxon>
        <taxon>Adinetidae</taxon>
        <taxon>Adineta</taxon>
    </lineage>
</organism>
<dbReference type="CDD" id="cd00112">
    <property type="entry name" value="LDLa"/>
    <property type="match status" value="2"/>
</dbReference>
<dbReference type="InterPro" id="IPR017452">
    <property type="entry name" value="GPCR_Rhodpsn_7TM"/>
</dbReference>
<dbReference type="InterPro" id="IPR023415">
    <property type="entry name" value="LDLR_class-A_CS"/>
</dbReference>
<dbReference type="SMART" id="SM00181">
    <property type="entry name" value="EGF"/>
    <property type="match status" value="3"/>
</dbReference>
<evidence type="ECO:0000256" key="5">
    <source>
        <dbReference type="ARBA" id="ARBA00023157"/>
    </source>
</evidence>
<evidence type="ECO:0000256" key="4">
    <source>
        <dbReference type="ARBA" id="ARBA00023136"/>
    </source>
</evidence>
<dbReference type="SUPFAM" id="SSF81321">
    <property type="entry name" value="Family A G protein-coupled receptor-like"/>
    <property type="match status" value="1"/>
</dbReference>
<dbReference type="SMART" id="SM00192">
    <property type="entry name" value="LDLa"/>
    <property type="match status" value="4"/>
</dbReference>
<dbReference type="InterPro" id="IPR051830">
    <property type="entry name" value="NOTCH_homolog"/>
</dbReference>
<keyword evidence="4 8" id="KW-0472">Membrane</keyword>
<evidence type="ECO:0000256" key="9">
    <source>
        <dbReference type="SAM" id="SignalP"/>
    </source>
</evidence>
<dbReference type="PROSITE" id="PS01209">
    <property type="entry name" value="LDLRA_1"/>
    <property type="match status" value="1"/>
</dbReference>
<dbReference type="InterPro" id="IPR002172">
    <property type="entry name" value="LDrepeatLR_classA_rpt"/>
</dbReference>
<dbReference type="SUPFAM" id="SSF57196">
    <property type="entry name" value="EGF/Laminin"/>
    <property type="match status" value="1"/>
</dbReference>
<keyword evidence="9" id="KW-0732">Signal</keyword>
<dbReference type="Pfam" id="PF00008">
    <property type="entry name" value="EGF"/>
    <property type="match status" value="1"/>
</dbReference>
<dbReference type="PROSITE" id="PS01186">
    <property type="entry name" value="EGF_2"/>
    <property type="match status" value="2"/>
</dbReference>
<dbReference type="Gene3D" id="1.20.1070.10">
    <property type="entry name" value="Rhodopsin 7-helix transmembrane proteins"/>
    <property type="match status" value="1"/>
</dbReference>
<proteinExistence type="predicted"/>
<comment type="subcellular location">
    <subcellularLocation>
        <location evidence="1">Membrane</location>
    </subcellularLocation>
</comment>
<dbReference type="PANTHER" id="PTHR24033:SF151">
    <property type="entry name" value="NOTCH 2"/>
    <property type="match status" value="1"/>
</dbReference>
<feature type="transmembrane region" description="Helical" evidence="8">
    <location>
        <begin position="1491"/>
        <end position="1513"/>
    </location>
</feature>
<evidence type="ECO:0000259" key="11">
    <source>
        <dbReference type="PROSITE" id="PS50262"/>
    </source>
</evidence>
<comment type="caution">
    <text evidence="12">The sequence shown here is derived from an EMBL/GenBank/DDBJ whole genome shotgun (WGS) entry which is preliminary data.</text>
</comment>
<feature type="disulfide bond" evidence="6">
    <location>
        <begin position="889"/>
        <end position="899"/>
    </location>
</feature>
<feature type="disulfide bond" evidence="6">
    <location>
        <begin position="914"/>
        <end position="923"/>
    </location>
</feature>
<feature type="disulfide bond" evidence="7">
    <location>
        <begin position="218"/>
        <end position="230"/>
    </location>
</feature>
<evidence type="ECO:0000313" key="12">
    <source>
        <dbReference type="EMBL" id="CAF0855714.1"/>
    </source>
</evidence>
<evidence type="ECO:0000313" key="13">
    <source>
        <dbReference type="Proteomes" id="UP000663828"/>
    </source>
</evidence>
<feature type="transmembrane region" description="Helical" evidence="8">
    <location>
        <begin position="1409"/>
        <end position="1430"/>
    </location>
</feature>
<keyword evidence="2 8" id="KW-0812">Transmembrane</keyword>
<feature type="domain" description="G-protein coupled receptors family 1 profile" evidence="11">
    <location>
        <begin position="1250"/>
        <end position="1511"/>
    </location>
</feature>
<evidence type="ECO:0000256" key="1">
    <source>
        <dbReference type="ARBA" id="ARBA00004370"/>
    </source>
</evidence>
<feature type="domain" description="EGF-like" evidence="10">
    <location>
        <begin position="885"/>
        <end position="924"/>
    </location>
</feature>
<dbReference type="PROSITE" id="PS50262">
    <property type="entry name" value="G_PROTEIN_RECEP_F1_2"/>
    <property type="match status" value="1"/>
</dbReference>
<dbReference type="PANTHER" id="PTHR24033">
    <property type="entry name" value="EGF-LIKE DOMAIN-CONTAINING PROTEIN"/>
    <property type="match status" value="1"/>
</dbReference>
<sequence length="1539" mass="177947">MSFTTLLFFLLFLNSFDGIPQLNLYYTDYDSEENSISSNCLRLIENSADPPFRGLSTFCLSELPPNLTIDNANLSSTFTFAKLYQHNVTSLQLYIWSTPIDIIERYQSYVDELSLANNDQALANEVFYNCTWPRFGPKCQYQLEVESSGYPSFTHLVQAFYEAHKYTPTTLTCYVHLNCDRGPHPVCLDWTEICDGVLNCLNGDFDEENCWQLDLNKCNEDEFQCQNGHCIPKIFRADKVTHDFECSDGSDARKSNAGNDLCGFISMSFKCEDLVCKKNEYTSSCYEKRKYLLIQALFVNQDSSVSNECFSAIKCFVHIYENTDLACNKVCDHRTCMNIIKNECPETLFLPSIPLLFTHIYIVYHKNLSEIFGGKNDLAFFMCYNAFYHDVYHFNEQKIMIGNLTCSTHLLKLWFFLPRKHFIVYMDLSSIYINLREYHQIFLYNSTFCNQSNNQLCVPPVKGMYLHICNVSKSMLYCPRLDNGVLVSPDVIDPFGSITFNQYEENIQLLNYLRKNISFLTTCNGFTELLPITIFGKNHTDETDCEYWECNSIYTHCNDYWNCPNGADELHCNRSRLMNCPRNHHLCISMDDYKPMCLPIEKANDGVVHCFGGTDEQHLCRKDYEVEFPDNFYCMGTNASCVSSEKWCNGKIDCLHGDDEKFCVVVSEEGESSDHCADIVLSSSQRNEIDKVLCPYLQSRRLLSLTYFSLIEKKKPLVRSRRQSQLISYSSEYQGRCHHGLEIRVWLNGNASIPACLCPPNFYGNACQYQNQRLIFIARFRESSNSRQIPFVIVVSLIDNTYQRIVHSYEQINYLPVRDCQRKYRLYLLYSTRPKNQTRGYSIHVDIFERLSFAYRGSFLFPIKFPFLPVHYVPVVIDIPRSEANIDYCSKHACRHGQCVKYMNSEENFGFCKCEKGWTGSDCTIKYNCSCAEDSICIGISAANRSLCVCPLPKFGSRCLLTSTICQSSPCENNGTCIPSDEYSELPSTFKCICSKGYSGNRCQNQDKKIILSFDKGISLSRDLIIHFVYVDLYTTHSRASTYAITPVNEASLTIYWSRVYHIAFIELHINQYYLVSMDKSFQLYIPTTEHIKPSNRCFHINELFNKTLRQLPYILQIKYSHLHCQDHSLNLSCFYDDIHMCLCYTYNQKRLANCFEFQHNMTYDCSGSSECQNGARCFQDHPDCPMRSRCVCQLCYYGGLCQFRTSGFGLSLDAILGYHIRPDTPLTHQSIIFKFSLVLSLICATIILINSLLSILTFRCNIIQEVGCGIYLFASSIITLFIMIVFTLKFLTLTLSQMDILSNKLFLLIQCHSVDFLLRVLINSEQWFNACVAIERAVTSIKGPSFNKIKSRQIAKHMIVIVLIINIGTVVHDAFFRELIEEENEDNDHTRVWCIAKYSRALQTFNSAMYIFHFFGPFIINLISTIILITQKTYQQAKVHAHRSFRKLLIKQIREHKHLLTAPLLLGILAIPRVIISFVTKCMESVSDSWVFLIGYFISLIPPMLTFSIFVLPSTFYKKQFKKVIFEYRKKLLRCFHV</sequence>
<keyword evidence="6" id="KW-0245">EGF-like domain</keyword>
<evidence type="ECO:0000256" key="6">
    <source>
        <dbReference type="PROSITE-ProRule" id="PRU00076"/>
    </source>
</evidence>
<feature type="transmembrane region" description="Helical" evidence="8">
    <location>
        <begin position="1271"/>
        <end position="1294"/>
    </location>
</feature>